<organism evidence="8 9">
    <name type="scientific">Pontiella sulfatireligans</name>
    <dbReference type="NCBI Taxonomy" id="2750658"/>
    <lineage>
        <taxon>Bacteria</taxon>
        <taxon>Pseudomonadati</taxon>
        <taxon>Kiritimatiellota</taxon>
        <taxon>Kiritimatiellia</taxon>
        <taxon>Kiritimatiellales</taxon>
        <taxon>Pontiellaceae</taxon>
        <taxon>Pontiella</taxon>
    </lineage>
</organism>
<protein>
    <recommendedName>
        <fullName evidence="6">Ferredoxin</fullName>
    </recommendedName>
</protein>
<dbReference type="InterPro" id="IPR017900">
    <property type="entry name" value="4Fe4S_Fe_S_CS"/>
</dbReference>
<evidence type="ECO:0000259" key="7">
    <source>
        <dbReference type="PROSITE" id="PS51379"/>
    </source>
</evidence>
<dbReference type="GO" id="GO:0051536">
    <property type="term" value="F:iron-sulfur cluster binding"/>
    <property type="evidence" value="ECO:0007669"/>
    <property type="project" value="UniProtKB-KW"/>
</dbReference>
<evidence type="ECO:0000256" key="2">
    <source>
        <dbReference type="ARBA" id="ARBA00022723"/>
    </source>
</evidence>
<dbReference type="PROSITE" id="PS51379">
    <property type="entry name" value="4FE4S_FER_2"/>
    <property type="match status" value="1"/>
</dbReference>
<dbReference type="PRINTS" id="PR00352">
    <property type="entry name" value="3FE4SFRDOXIN"/>
</dbReference>
<dbReference type="GO" id="GO:0005506">
    <property type="term" value="F:iron ion binding"/>
    <property type="evidence" value="ECO:0007669"/>
    <property type="project" value="UniProtKB-UniRule"/>
</dbReference>
<dbReference type="InterPro" id="IPR051269">
    <property type="entry name" value="Fe-S_cluster_ET"/>
</dbReference>
<evidence type="ECO:0000313" key="9">
    <source>
        <dbReference type="Proteomes" id="UP000346198"/>
    </source>
</evidence>
<dbReference type="InterPro" id="IPR017896">
    <property type="entry name" value="4Fe4S_Fe-S-bd"/>
</dbReference>
<dbReference type="AlphaFoldDB" id="A0A6C2UKG9"/>
<dbReference type="EMBL" id="CAAHFH010000002">
    <property type="protein sequence ID" value="VGO20732.1"/>
    <property type="molecule type" value="Genomic_DNA"/>
</dbReference>
<dbReference type="Gene3D" id="3.30.70.20">
    <property type="match status" value="1"/>
</dbReference>
<evidence type="ECO:0000256" key="1">
    <source>
        <dbReference type="ARBA" id="ARBA00022448"/>
    </source>
</evidence>
<keyword evidence="3 6" id="KW-0249">Electron transport</keyword>
<dbReference type="PROSITE" id="PS00198">
    <property type="entry name" value="4FE4S_FER_1"/>
    <property type="match status" value="1"/>
</dbReference>
<evidence type="ECO:0000256" key="4">
    <source>
        <dbReference type="ARBA" id="ARBA00023004"/>
    </source>
</evidence>
<keyword evidence="1 6" id="KW-0813">Transport</keyword>
<reference evidence="8 9" key="1">
    <citation type="submission" date="2019-04" db="EMBL/GenBank/DDBJ databases">
        <authorList>
            <person name="Van Vliet M D."/>
        </authorList>
    </citation>
    <scope>NUCLEOTIDE SEQUENCE [LARGE SCALE GENOMIC DNA]</scope>
    <source>
        <strain evidence="8 9">F21</strain>
    </source>
</reference>
<evidence type="ECO:0000256" key="3">
    <source>
        <dbReference type="ARBA" id="ARBA00022982"/>
    </source>
</evidence>
<dbReference type="PANTHER" id="PTHR36923">
    <property type="entry name" value="FERREDOXIN"/>
    <property type="match status" value="1"/>
</dbReference>
<dbReference type="Pfam" id="PF13370">
    <property type="entry name" value="Fer4_13"/>
    <property type="match status" value="1"/>
</dbReference>
<keyword evidence="5 6" id="KW-0411">Iron-sulfur</keyword>
<accession>A0A6C2UKG9</accession>
<evidence type="ECO:0000256" key="5">
    <source>
        <dbReference type="ARBA" id="ARBA00023014"/>
    </source>
</evidence>
<keyword evidence="4 6" id="KW-0408">Iron</keyword>
<comment type="function">
    <text evidence="6">Ferredoxins are iron-sulfur proteins that transfer electrons in a wide variety of metabolic reactions.</text>
</comment>
<proteinExistence type="predicted"/>
<dbReference type="PANTHER" id="PTHR36923:SF3">
    <property type="entry name" value="FERREDOXIN"/>
    <property type="match status" value="1"/>
</dbReference>
<gene>
    <name evidence="8" type="primary">fdx</name>
    <name evidence="8" type="ORF">SCARR_02799</name>
</gene>
<dbReference type="GO" id="GO:0009055">
    <property type="term" value="F:electron transfer activity"/>
    <property type="evidence" value="ECO:0007669"/>
    <property type="project" value="UniProtKB-UniRule"/>
</dbReference>
<keyword evidence="9" id="KW-1185">Reference proteome</keyword>
<dbReference type="RefSeq" id="WP_136062251.1">
    <property type="nucleotide sequence ID" value="NZ_CAAHFH010000002.1"/>
</dbReference>
<feature type="domain" description="4Fe-4S ferredoxin-type" evidence="7">
    <location>
        <begin position="1"/>
        <end position="29"/>
    </location>
</feature>
<dbReference type="InterPro" id="IPR001080">
    <property type="entry name" value="3Fe4S_ferredoxin"/>
</dbReference>
<dbReference type="Proteomes" id="UP000346198">
    <property type="component" value="Unassembled WGS sequence"/>
</dbReference>
<evidence type="ECO:0000256" key="6">
    <source>
        <dbReference type="RuleBase" id="RU368020"/>
    </source>
</evidence>
<name>A0A6C2UKG9_9BACT</name>
<dbReference type="SUPFAM" id="SSF54862">
    <property type="entry name" value="4Fe-4S ferredoxins"/>
    <property type="match status" value="1"/>
</dbReference>
<keyword evidence="2 6" id="KW-0479">Metal-binding</keyword>
<sequence>MKFKVDQELCIGCGACEEACPDVFELSDDISTVKLDPVPEDLEALALEAETGCPVDAISHT</sequence>
<evidence type="ECO:0000313" key="8">
    <source>
        <dbReference type="EMBL" id="VGO20732.1"/>
    </source>
</evidence>